<accession>A0A6J5DJF6</accession>
<evidence type="ECO:0000313" key="3">
    <source>
        <dbReference type="EMBL" id="CAB3754073.1"/>
    </source>
</evidence>
<dbReference type="EMBL" id="CADIKF010000011">
    <property type="protein sequence ID" value="CAB3754073.1"/>
    <property type="molecule type" value="Genomic_DNA"/>
</dbReference>
<feature type="domain" description="GST N-terminal" evidence="1">
    <location>
        <begin position="1"/>
        <end position="83"/>
    </location>
</feature>
<protein>
    <recommendedName>
        <fullName evidence="5">Glutathione S-transferase</fullName>
    </recommendedName>
</protein>
<dbReference type="Pfam" id="PF00043">
    <property type="entry name" value="GST_C"/>
    <property type="match status" value="1"/>
</dbReference>
<dbReference type="InterPro" id="IPR034345">
    <property type="entry name" value="Gtt2-like_N"/>
</dbReference>
<dbReference type="Gene3D" id="1.20.1050.10">
    <property type="match status" value="1"/>
</dbReference>
<evidence type="ECO:0000313" key="4">
    <source>
        <dbReference type="Proteomes" id="UP000494329"/>
    </source>
</evidence>
<dbReference type="PANTHER" id="PTHR44051:SF8">
    <property type="entry name" value="GLUTATHIONE S-TRANSFERASE GSTA"/>
    <property type="match status" value="1"/>
</dbReference>
<dbReference type="Proteomes" id="UP000494329">
    <property type="component" value="Unassembled WGS sequence"/>
</dbReference>
<dbReference type="InterPro" id="IPR040079">
    <property type="entry name" value="Glutathione_S-Trfase"/>
</dbReference>
<dbReference type="RefSeq" id="WP_175110614.1">
    <property type="nucleotide sequence ID" value="NZ_CADIKF010000011.1"/>
</dbReference>
<dbReference type="PROSITE" id="PS50405">
    <property type="entry name" value="GST_CTER"/>
    <property type="match status" value="1"/>
</dbReference>
<dbReference type="InterPro" id="IPR010987">
    <property type="entry name" value="Glutathione-S-Trfase_C-like"/>
</dbReference>
<dbReference type="SUPFAM" id="SSF52833">
    <property type="entry name" value="Thioredoxin-like"/>
    <property type="match status" value="1"/>
</dbReference>
<dbReference type="Pfam" id="PF13409">
    <property type="entry name" value="GST_N_2"/>
    <property type="match status" value="1"/>
</dbReference>
<proteinExistence type="predicted"/>
<dbReference type="InterPro" id="IPR036282">
    <property type="entry name" value="Glutathione-S-Trfase_C_sf"/>
</dbReference>
<dbReference type="SUPFAM" id="SSF47616">
    <property type="entry name" value="GST C-terminal domain-like"/>
    <property type="match status" value="1"/>
</dbReference>
<gene>
    <name evidence="3" type="ORF">LMG29739_01882</name>
</gene>
<dbReference type="SFLD" id="SFLDG00358">
    <property type="entry name" value="Main_(cytGST)"/>
    <property type="match status" value="1"/>
</dbReference>
<dbReference type="InterPro" id="IPR036249">
    <property type="entry name" value="Thioredoxin-like_sf"/>
</dbReference>
<dbReference type="SFLD" id="SFLDS00019">
    <property type="entry name" value="Glutathione_Transferase_(cytos"/>
    <property type="match status" value="1"/>
</dbReference>
<feature type="domain" description="GST C-terminal" evidence="2">
    <location>
        <begin position="88"/>
        <end position="208"/>
    </location>
</feature>
<dbReference type="PROSITE" id="PS50404">
    <property type="entry name" value="GST_NTER"/>
    <property type="match status" value="1"/>
</dbReference>
<dbReference type="Gene3D" id="3.40.30.10">
    <property type="entry name" value="Glutaredoxin"/>
    <property type="match status" value="1"/>
</dbReference>
<dbReference type="InterPro" id="IPR004045">
    <property type="entry name" value="Glutathione_S-Trfase_N"/>
</dbReference>
<organism evidence="3 4">
    <name type="scientific">Paraburkholderia solisilvae</name>
    <dbReference type="NCBI Taxonomy" id="624376"/>
    <lineage>
        <taxon>Bacteria</taxon>
        <taxon>Pseudomonadati</taxon>
        <taxon>Pseudomonadota</taxon>
        <taxon>Betaproteobacteria</taxon>
        <taxon>Burkholderiales</taxon>
        <taxon>Burkholderiaceae</taxon>
        <taxon>Paraburkholderia</taxon>
    </lineage>
</organism>
<dbReference type="CDD" id="cd03051">
    <property type="entry name" value="GST_N_GTT2_like"/>
    <property type="match status" value="1"/>
</dbReference>
<evidence type="ECO:0000259" key="2">
    <source>
        <dbReference type="PROSITE" id="PS50405"/>
    </source>
</evidence>
<sequence>MKIYDFKGFPNPTRVRIALAEKRLSHRVEFVSINLPEGEHKRPSFLAKNPFGLVPVLELEDGTTIAECTAITEYLDHIDGEPILTGKTVRDRALIHMMQRRVEASLFEAVVAYYHHATPGLGPEIELYQNREWGEKSLERAKHCMEYLDGVLATQPYLAGNQFSVADITAFVGITFAASLDTRVPSTCSSLRAWQDRIAGRPSINAVA</sequence>
<dbReference type="PANTHER" id="PTHR44051">
    <property type="entry name" value="GLUTATHIONE S-TRANSFERASE-RELATED"/>
    <property type="match status" value="1"/>
</dbReference>
<dbReference type="AlphaFoldDB" id="A0A6J5DJF6"/>
<evidence type="ECO:0008006" key="5">
    <source>
        <dbReference type="Google" id="ProtNLM"/>
    </source>
</evidence>
<keyword evidence="4" id="KW-1185">Reference proteome</keyword>
<dbReference type="InterPro" id="IPR004046">
    <property type="entry name" value="GST_C"/>
</dbReference>
<name>A0A6J5DJF6_9BURK</name>
<evidence type="ECO:0000259" key="1">
    <source>
        <dbReference type="PROSITE" id="PS50404"/>
    </source>
</evidence>
<reference evidence="3 4" key="1">
    <citation type="submission" date="2020-04" db="EMBL/GenBank/DDBJ databases">
        <authorList>
            <person name="De Canck E."/>
        </authorList>
    </citation>
    <scope>NUCLEOTIDE SEQUENCE [LARGE SCALE GENOMIC DNA]</scope>
    <source>
        <strain evidence="3 4">LMG 29739</strain>
    </source>
</reference>